<keyword evidence="1" id="KW-0808">Transferase</keyword>
<dbReference type="RefSeq" id="WP_241713522.1">
    <property type="nucleotide sequence ID" value="NZ_JALBUF010000004.1"/>
</dbReference>
<reference evidence="1" key="1">
    <citation type="submission" date="2022-03" db="EMBL/GenBank/DDBJ databases">
        <title>Draft Genome Sequence of Firmicute Strain S0AB, a Heterotrophic Iron/Sulfur-Oxidizing Extreme Acidophile.</title>
        <authorList>
            <person name="Vergara E."/>
            <person name="Pakostova E."/>
            <person name="Johnson D.B."/>
            <person name="Holmes D.S."/>
        </authorList>
    </citation>
    <scope>NUCLEOTIDE SEQUENCE</scope>
    <source>
        <strain evidence="1">S0AB</strain>
    </source>
</reference>
<dbReference type="InterPro" id="IPR013785">
    <property type="entry name" value="Aldolase_TIM"/>
</dbReference>
<sequence length="218" mass="24117">MRFYLETAHYSEAQRAAALGFVAGVYIPRKVVEEDGRDYLALVEEMSALSLPWLGLEVESLDSQSMATEIAEFTRILQGATYHAFAPLTLSTLHAVHEQVEQHSSVRLGMHSICSLTQLLLAARTGATDVVFDAHMLASVGMDAPQLVSEYKRAFASYHLPCTLIIRGVRHSLDVERMALALADGVICTWDVLVGLAYHPYSDVSILRKLELRTNQPT</sequence>
<evidence type="ECO:0000313" key="1">
    <source>
        <dbReference type="EMBL" id="MCI0183346.1"/>
    </source>
</evidence>
<accession>A0A9X1V7Z3</accession>
<dbReference type="GO" id="GO:0004801">
    <property type="term" value="F:transaldolase activity"/>
    <property type="evidence" value="ECO:0007669"/>
    <property type="project" value="UniProtKB-EC"/>
</dbReference>
<organism evidence="1 2">
    <name type="scientific">Sulfoacidibacillus ferrooxidans</name>
    <dbReference type="NCBI Taxonomy" id="2005001"/>
    <lineage>
        <taxon>Bacteria</taxon>
        <taxon>Bacillati</taxon>
        <taxon>Bacillota</taxon>
        <taxon>Bacilli</taxon>
        <taxon>Bacillales</taxon>
        <taxon>Alicyclobacillaceae</taxon>
        <taxon>Sulfoacidibacillus</taxon>
    </lineage>
</organism>
<dbReference type="EMBL" id="JALBUF010000004">
    <property type="protein sequence ID" value="MCI0183346.1"/>
    <property type="molecule type" value="Genomic_DNA"/>
</dbReference>
<proteinExistence type="predicted"/>
<name>A0A9X1V7Z3_9BACL</name>
<dbReference type="EC" id="2.2.1.2" evidence="1"/>
<gene>
    <name evidence="1" type="primary">tal_2</name>
    <name evidence="1" type="ORF">MM817_01623</name>
</gene>
<evidence type="ECO:0000313" key="2">
    <source>
        <dbReference type="Proteomes" id="UP001139263"/>
    </source>
</evidence>
<dbReference type="Gene3D" id="3.20.20.70">
    <property type="entry name" value="Aldolase class I"/>
    <property type="match status" value="1"/>
</dbReference>
<comment type="caution">
    <text evidence="1">The sequence shown here is derived from an EMBL/GenBank/DDBJ whole genome shotgun (WGS) entry which is preliminary data.</text>
</comment>
<dbReference type="AlphaFoldDB" id="A0A9X1V7Z3"/>
<dbReference type="SUPFAM" id="SSF51569">
    <property type="entry name" value="Aldolase"/>
    <property type="match status" value="1"/>
</dbReference>
<dbReference type="Proteomes" id="UP001139263">
    <property type="component" value="Unassembled WGS sequence"/>
</dbReference>
<keyword evidence="2" id="KW-1185">Reference proteome</keyword>
<protein>
    <submittedName>
        <fullName evidence="1">Transaldolase</fullName>
        <ecNumber evidence="1">2.2.1.2</ecNumber>
    </submittedName>
</protein>